<feature type="transmembrane region" description="Helical" evidence="2">
    <location>
        <begin position="20"/>
        <end position="39"/>
    </location>
</feature>
<name>A0ABW4SM45_9BACL</name>
<accession>A0ABW4SM45</accession>
<comment type="caution">
    <text evidence="3">The sequence shown here is derived from an EMBL/GenBank/DDBJ whole genome shotgun (WGS) entry which is preliminary data.</text>
</comment>
<feature type="transmembrane region" description="Helical" evidence="2">
    <location>
        <begin position="281"/>
        <end position="303"/>
    </location>
</feature>
<feature type="transmembrane region" description="Helical" evidence="2">
    <location>
        <begin position="152"/>
        <end position="178"/>
    </location>
</feature>
<feature type="coiled-coil region" evidence="1">
    <location>
        <begin position="49"/>
        <end position="86"/>
    </location>
</feature>
<dbReference type="PANTHER" id="PTHR37305">
    <property type="entry name" value="INTEGRAL MEMBRANE PROTEIN-RELATED"/>
    <property type="match status" value="1"/>
</dbReference>
<sequence>MLKLIQNEWMKLWSKKATWIMVILLAVMIIGLSGLGKFMEGLNDSSAWIEDQKVELSQVEKELEATDLAEDKRVELLQQQEELQQDISFNVEYNIPSTREKAILDTSGVMSLVMLLMIVVSAGIVATEFSTGTIKMLLSRPVKRWKILTSKYLTVLLFGLLLTVVTYVFSVISAYIFYPAAEGSSILFNNSEIAISAVFGESIYLVVLSFAYVCVMATLAFMIGSVFRSSSLAIGISIFLYFTGTMIVMFLQDYAIAKYLVFAHGLDQYGMGYKMLESNTMPFSIAVLTAYVIVFLGISYATFVKRDITA</sequence>
<dbReference type="Proteomes" id="UP001597218">
    <property type="component" value="Unassembled WGS sequence"/>
</dbReference>
<organism evidence="3 4">
    <name type="scientific">Sporosarcina siberiensis</name>
    <dbReference type="NCBI Taxonomy" id="1365606"/>
    <lineage>
        <taxon>Bacteria</taxon>
        <taxon>Bacillati</taxon>
        <taxon>Bacillota</taxon>
        <taxon>Bacilli</taxon>
        <taxon>Bacillales</taxon>
        <taxon>Caryophanaceae</taxon>
        <taxon>Sporosarcina</taxon>
    </lineage>
</organism>
<feature type="transmembrane region" description="Helical" evidence="2">
    <location>
        <begin position="203"/>
        <end position="227"/>
    </location>
</feature>
<reference evidence="4" key="1">
    <citation type="journal article" date="2019" name="Int. J. Syst. Evol. Microbiol.">
        <title>The Global Catalogue of Microorganisms (GCM) 10K type strain sequencing project: providing services to taxonomists for standard genome sequencing and annotation.</title>
        <authorList>
            <consortium name="The Broad Institute Genomics Platform"/>
            <consortium name="The Broad Institute Genome Sequencing Center for Infectious Disease"/>
            <person name="Wu L."/>
            <person name="Ma J."/>
        </authorList>
    </citation>
    <scope>NUCLEOTIDE SEQUENCE [LARGE SCALE GENOMIC DNA]</scope>
    <source>
        <strain evidence="4">CGMCC 4.7177</strain>
    </source>
</reference>
<proteinExistence type="predicted"/>
<evidence type="ECO:0000256" key="2">
    <source>
        <dbReference type="SAM" id="Phobius"/>
    </source>
</evidence>
<keyword evidence="4" id="KW-1185">Reference proteome</keyword>
<dbReference type="PANTHER" id="PTHR37305:SF1">
    <property type="entry name" value="MEMBRANE PROTEIN"/>
    <property type="match status" value="1"/>
</dbReference>
<keyword evidence="1" id="KW-0175">Coiled coil</keyword>
<keyword evidence="2" id="KW-1133">Transmembrane helix</keyword>
<keyword evidence="2" id="KW-0472">Membrane</keyword>
<evidence type="ECO:0000313" key="3">
    <source>
        <dbReference type="EMBL" id="MFD1929666.1"/>
    </source>
</evidence>
<protein>
    <submittedName>
        <fullName evidence="3">ABC transporter permease</fullName>
    </submittedName>
</protein>
<dbReference type="RefSeq" id="WP_381540015.1">
    <property type="nucleotide sequence ID" value="NZ_JBHUGI010000037.1"/>
</dbReference>
<feature type="transmembrane region" description="Helical" evidence="2">
    <location>
        <begin position="239"/>
        <end position="261"/>
    </location>
</feature>
<dbReference type="Pfam" id="PF12679">
    <property type="entry name" value="ABC2_membrane_2"/>
    <property type="match status" value="1"/>
</dbReference>
<dbReference type="EMBL" id="JBHUGI010000037">
    <property type="protein sequence ID" value="MFD1929666.1"/>
    <property type="molecule type" value="Genomic_DNA"/>
</dbReference>
<evidence type="ECO:0000313" key="4">
    <source>
        <dbReference type="Proteomes" id="UP001597218"/>
    </source>
</evidence>
<feature type="transmembrane region" description="Helical" evidence="2">
    <location>
        <begin position="109"/>
        <end position="131"/>
    </location>
</feature>
<gene>
    <name evidence="3" type="ORF">ACFSFY_16625</name>
</gene>
<evidence type="ECO:0000256" key="1">
    <source>
        <dbReference type="SAM" id="Coils"/>
    </source>
</evidence>
<keyword evidence="2" id="KW-0812">Transmembrane</keyword>